<gene>
    <name evidence="1" type="ORF">HNAJ_LOCUS4781</name>
</gene>
<dbReference type="AlphaFoldDB" id="A0A0R3TCJ4"/>
<evidence type="ECO:0000313" key="3">
    <source>
        <dbReference type="WBParaSite" id="HNAJ_0000478301-mRNA-1"/>
    </source>
</evidence>
<dbReference type="OrthoDB" id="9390935at2759"/>
<reference evidence="1 2" key="2">
    <citation type="submission" date="2018-11" db="EMBL/GenBank/DDBJ databases">
        <authorList>
            <consortium name="Pathogen Informatics"/>
        </authorList>
    </citation>
    <scope>NUCLEOTIDE SEQUENCE [LARGE SCALE GENOMIC DNA]</scope>
</reference>
<evidence type="ECO:0000313" key="1">
    <source>
        <dbReference type="EMBL" id="VDO00641.1"/>
    </source>
</evidence>
<name>A0A0R3TCJ4_RODNA</name>
<protein>
    <submittedName>
        <fullName evidence="1 3">Uncharacterized protein</fullName>
    </submittedName>
</protein>
<dbReference type="WBParaSite" id="HNAJ_0000478301-mRNA-1">
    <property type="protein sequence ID" value="HNAJ_0000478301-mRNA-1"/>
    <property type="gene ID" value="HNAJ_0000478301"/>
</dbReference>
<reference evidence="3" key="1">
    <citation type="submission" date="2017-02" db="UniProtKB">
        <authorList>
            <consortium name="WormBaseParasite"/>
        </authorList>
    </citation>
    <scope>IDENTIFICATION</scope>
</reference>
<dbReference type="Proteomes" id="UP000278807">
    <property type="component" value="Unassembled WGS sequence"/>
</dbReference>
<keyword evidence="2" id="KW-1185">Reference proteome</keyword>
<proteinExistence type="predicted"/>
<organism evidence="3">
    <name type="scientific">Rodentolepis nana</name>
    <name type="common">Dwarf tapeworm</name>
    <name type="synonym">Hymenolepis nana</name>
    <dbReference type="NCBI Taxonomy" id="102285"/>
    <lineage>
        <taxon>Eukaryota</taxon>
        <taxon>Metazoa</taxon>
        <taxon>Spiralia</taxon>
        <taxon>Lophotrochozoa</taxon>
        <taxon>Platyhelminthes</taxon>
        <taxon>Cestoda</taxon>
        <taxon>Eucestoda</taxon>
        <taxon>Cyclophyllidea</taxon>
        <taxon>Hymenolepididae</taxon>
        <taxon>Rodentolepis</taxon>
    </lineage>
</organism>
<dbReference type="EMBL" id="UZAE01003640">
    <property type="protein sequence ID" value="VDO00641.1"/>
    <property type="molecule type" value="Genomic_DNA"/>
</dbReference>
<evidence type="ECO:0000313" key="2">
    <source>
        <dbReference type="Proteomes" id="UP000278807"/>
    </source>
</evidence>
<accession>A0A0R3TCJ4</accession>
<sequence length="162" mass="18756">MVNRRLTWFLVTNNILSSEQVPTFPQHIKAELVQTVTGIKCHSRIDYVSDSPHNEGLNQERIHVCNEIKARIPDLKVQRTQSSNNRETVDSGTLRHSRLRESKPLLSLDYVSDRAGLYYVPDTIAWQNTQPAWPLCNLQEEMEKSHLIRCPALKTTTETQRY</sequence>